<sequence length="234" mass="23041">MKTSVHAFAATLVAGTLLAATAATADATPGSSPSLRFRLEHGVVVATLDHGRFALAADRRSVQVRDDTATVATTLPLEYTLDGQSRAIAEQIAGDGHTLRLIPDVSPLHSVASPLEDQLAANDSTGVLATAVTAGAVGGAVVGLAVAGASCLVLTVACLPLLPVGAGAGAVLGTIGLGLAAGVYSAWNYLSTVASPPGQSRYATPGGFGTNGGGTPDDHVQIPNLPSGSQGGSN</sequence>
<keyword evidence="3" id="KW-0732">Signal</keyword>
<keyword evidence="6" id="KW-1185">Reference proteome</keyword>
<keyword evidence="2" id="KW-0472">Membrane</keyword>
<accession>A0ABS6AZJ4</accession>
<keyword evidence="2" id="KW-1133">Transmembrane helix</keyword>
<feature type="transmembrane region" description="Helical" evidence="2">
    <location>
        <begin position="127"/>
        <end position="154"/>
    </location>
</feature>
<evidence type="ECO:0000256" key="2">
    <source>
        <dbReference type="SAM" id="Phobius"/>
    </source>
</evidence>
<dbReference type="EMBL" id="JAHKNI010000005">
    <property type="protein sequence ID" value="MBU3063472.1"/>
    <property type="molecule type" value="Genomic_DNA"/>
</dbReference>
<dbReference type="RefSeq" id="WP_215918343.1">
    <property type="nucleotide sequence ID" value="NZ_JAHKNI010000005.1"/>
</dbReference>
<evidence type="ECO:0000259" key="4">
    <source>
        <dbReference type="Pfam" id="PF26059"/>
    </source>
</evidence>
<evidence type="ECO:0000256" key="3">
    <source>
        <dbReference type="SAM" id="SignalP"/>
    </source>
</evidence>
<name>A0ABS6AZJ4_9NOCA</name>
<feature type="region of interest" description="Disordered" evidence="1">
    <location>
        <begin position="201"/>
        <end position="234"/>
    </location>
</feature>
<feature type="signal peptide" evidence="3">
    <location>
        <begin position="1"/>
        <end position="25"/>
    </location>
</feature>
<organism evidence="5 6">
    <name type="scientific">Nocardia albiluteola</name>
    <dbReference type="NCBI Taxonomy" id="2842303"/>
    <lineage>
        <taxon>Bacteria</taxon>
        <taxon>Bacillati</taxon>
        <taxon>Actinomycetota</taxon>
        <taxon>Actinomycetes</taxon>
        <taxon>Mycobacteriales</taxon>
        <taxon>Nocardiaceae</taxon>
        <taxon>Nocardia</taxon>
    </lineage>
</organism>
<comment type="caution">
    <text evidence="5">The sequence shown here is derived from an EMBL/GenBank/DDBJ whole genome shotgun (WGS) entry which is preliminary data.</text>
</comment>
<feature type="chain" id="PRO_5045560196" description="DUF8020 domain-containing protein" evidence="3">
    <location>
        <begin position="26"/>
        <end position="234"/>
    </location>
</feature>
<dbReference type="InterPro" id="IPR058333">
    <property type="entry name" value="DUF8020"/>
</dbReference>
<feature type="transmembrane region" description="Helical" evidence="2">
    <location>
        <begin position="161"/>
        <end position="187"/>
    </location>
</feature>
<keyword evidence="2" id="KW-0812">Transmembrane</keyword>
<evidence type="ECO:0000313" key="6">
    <source>
        <dbReference type="Proteomes" id="UP000733379"/>
    </source>
</evidence>
<feature type="domain" description="DUF8020" evidence="4">
    <location>
        <begin position="40"/>
        <end position="104"/>
    </location>
</feature>
<protein>
    <recommendedName>
        <fullName evidence="4">DUF8020 domain-containing protein</fullName>
    </recommendedName>
</protein>
<dbReference type="Pfam" id="PF26059">
    <property type="entry name" value="DUF8020"/>
    <property type="match status" value="1"/>
</dbReference>
<evidence type="ECO:0000256" key="1">
    <source>
        <dbReference type="SAM" id="MobiDB-lite"/>
    </source>
</evidence>
<proteinExistence type="predicted"/>
<dbReference type="Proteomes" id="UP000733379">
    <property type="component" value="Unassembled WGS sequence"/>
</dbReference>
<gene>
    <name evidence="5" type="ORF">KO481_18285</name>
</gene>
<feature type="compositionally biased region" description="Gly residues" evidence="1">
    <location>
        <begin position="206"/>
        <end position="215"/>
    </location>
</feature>
<evidence type="ECO:0000313" key="5">
    <source>
        <dbReference type="EMBL" id="MBU3063472.1"/>
    </source>
</evidence>
<reference evidence="5 6" key="1">
    <citation type="submission" date="2021-06" db="EMBL/GenBank/DDBJ databases">
        <title>Actinomycetes sequencing.</title>
        <authorList>
            <person name="Shan Q."/>
        </authorList>
    </citation>
    <scope>NUCLEOTIDE SEQUENCE [LARGE SCALE GENOMIC DNA]</scope>
    <source>
        <strain evidence="5 6">NEAU-G5</strain>
    </source>
</reference>